<reference evidence="8" key="1">
    <citation type="submission" date="2020-12" db="EMBL/GenBank/DDBJ databases">
        <title>Prauserella sp. ASG 168, a novel actinomycete isolated from cave rock.</title>
        <authorList>
            <person name="Suriyachadkun C."/>
        </authorList>
    </citation>
    <scope>NUCLEOTIDE SEQUENCE</scope>
    <source>
        <strain evidence="8">ASG 168</strain>
    </source>
</reference>
<dbReference type="SMART" id="SM00079">
    <property type="entry name" value="PBPe"/>
    <property type="match status" value="1"/>
</dbReference>
<organism evidence="8 9">
    <name type="scientific">Prauserella cavernicola</name>
    <dbReference type="NCBI Taxonomy" id="2800127"/>
    <lineage>
        <taxon>Bacteria</taxon>
        <taxon>Bacillati</taxon>
        <taxon>Actinomycetota</taxon>
        <taxon>Actinomycetes</taxon>
        <taxon>Pseudonocardiales</taxon>
        <taxon>Pseudonocardiaceae</taxon>
        <taxon>Prauserella</taxon>
    </lineage>
</organism>
<proteinExistence type="inferred from homology"/>
<evidence type="ECO:0000313" key="9">
    <source>
        <dbReference type="Proteomes" id="UP000635245"/>
    </source>
</evidence>
<dbReference type="SUPFAM" id="SSF53850">
    <property type="entry name" value="Periplasmic binding protein-like II"/>
    <property type="match status" value="1"/>
</dbReference>
<dbReference type="PROSITE" id="PS01039">
    <property type="entry name" value="SBP_BACTERIAL_3"/>
    <property type="match status" value="1"/>
</dbReference>
<dbReference type="GO" id="GO:0030313">
    <property type="term" value="C:cell envelope"/>
    <property type="evidence" value="ECO:0007669"/>
    <property type="project" value="UniProtKB-SubCell"/>
</dbReference>
<feature type="domain" description="Solute-binding protein family 3/N-terminal" evidence="6">
    <location>
        <begin position="48"/>
        <end position="269"/>
    </location>
</feature>
<feature type="signal peptide" evidence="5">
    <location>
        <begin position="1"/>
        <end position="26"/>
    </location>
</feature>
<comment type="caution">
    <text evidence="8">The sequence shown here is derived from an EMBL/GenBank/DDBJ whole genome shotgun (WGS) entry which is preliminary data.</text>
</comment>
<evidence type="ECO:0000256" key="5">
    <source>
        <dbReference type="SAM" id="SignalP"/>
    </source>
</evidence>
<evidence type="ECO:0000256" key="3">
    <source>
        <dbReference type="ARBA" id="ARBA00022729"/>
    </source>
</evidence>
<dbReference type="RefSeq" id="WP_200317267.1">
    <property type="nucleotide sequence ID" value="NZ_JAENJH010000002.1"/>
</dbReference>
<dbReference type="CDD" id="cd13530">
    <property type="entry name" value="PBP2_peptides_like"/>
    <property type="match status" value="1"/>
</dbReference>
<dbReference type="GO" id="GO:0015276">
    <property type="term" value="F:ligand-gated monoatomic ion channel activity"/>
    <property type="evidence" value="ECO:0007669"/>
    <property type="project" value="InterPro"/>
</dbReference>
<evidence type="ECO:0000259" key="7">
    <source>
        <dbReference type="SMART" id="SM00079"/>
    </source>
</evidence>
<comment type="subcellular location">
    <subcellularLocation>
        <location evidence="1">Cell envelope</location>
    </subcellularLocation>
</comment>
<dbReference type="InterPro" id="IPR018313">
    <property type="entry name" value="SBP_3_CS"/>
</dbReference>
<dbReference type="PROSITE" id="PS51257">
    <property type="entry name" value="PROKAR_LIPOPROTEIN"/>
    <property type="match status" value="1"/>
</dbReference>
<accession>A0A934V3T0</accession>
<dbReference type="Gene3D" id="3.40.190.10">
    <property type="entry name" value="Periplasmic binding protein-like II"/>
    <property type="match status" value="2"/>
</dbReference>
<dbReference type="GO" id="GO:0016020">
    <property type="term" value="C:membrane"/>
    <property type="evidence" value="ECO:0007669"/>
    <property type="project" value="InterPro"/>
</dbReference>
<dbReference type="InterPro" id="IPR001320">
    <property type="entry name" value="Iontro_rcpt_C"/>
</dbReference>
<keyword evidence="3 5" id="KW-0732">Signal</keyword>
<protein>
    <submittedName>
        <fullName evidence="8">Amino acid ABC transporter substrate-binding protein</fullName>
    </submittedName>
</protein>
<dbReference type="EMBL" id="JAENJH010000002">
    <property type="protein sequence ID" value="MBK1784692.1"/>
    <property type="molecule type" value="Genomic_DNA"/>
</dbReference>
<gene>
    <name evidence="8" type="ORF">JHE00_10170</name>
</gene>
<name>A0A934V3T0_9PSEU</name>
<keyword evidence="9" id="KW-1185">Reference proteome</keyword>
<comment type="similarity">
    <text evidence="2 4">Belongs to the bacterial solute-binding protein 3 family.</text>
</comment>
<evidence type="ECO:0000259" key="6">
    <source>
        <dbReference type="SMART" id="SM00062"/>
    </source>
</evidence>
<feature type="domain" description="Ionotropic glutamate receptor C-terminal" evidence="7">
    <location>
        <begin position="48"/>
        <end position="268"/>
    </location>
</feature>
<evidence type="ECO:0000313" key="8">
    <source>
        <dbReference type="EMBL" id="MBK1784692.1"/>
    </source>
</evidence>
<dbReference type="Pfam" id="PF00497">
    <property type="entry name" value="SBP_bac_3"/>
    <property type="match status" value="1"/>
</dbReference>
<dbReference type="Proteomes" id="UP000635245">
    <property type="component" value="Unassembled WGS sequence"/>
</dbReference>
<evidence type="ECO:0000256" key="2">
    <source>
        <dbReference type="ARBA" id="ARBA00010333"/>
    </source>
</evidence>
<dbReference type="PANTHER" id="PTHR35936:SF17">
    <property type="entry name" value="ARGININE-BINDING EXTRACELLULAR PROTEIN ARTP"/>
    <property type="match status" value="1"/>
</dbReference>
<feature type="chain" id="PRO_5036930397" evidence="5">
    <location>
        <begin position="27"/>
        <end position="273"/>
    </location>
</feature>
<evidence type="ECO:0000256" key="4">
    <source>
        <dbReference type="RuleBase" id="RU003744"/>
    </source>
</evidence>
<dbReference type="SMART" id="SM00062">
    <property type="entry name" value="PBPb"/>
    <property type="match status" value="1"/>
</dbReference>
<sequence length="273" mass="29884">MARRSKMRALILLPAFALVATATACAEEVNPGSESQAGDEVSLITEGKLTTCTHLPYPPFQFTEDGKTVGFDVDLVDLVAEDLGVEQEIFDTSFEGIESGQSFNTGQCDLAAAAMTITDVRDKVMDFSDGYFDANQALLVKKDSGIQGLEQLRGKTLGVQLGTTGEEYAEENKEKFGYTTRQYEDLALMQTAVKTNQVAAGINDNSVLFDYVNNNPDTEVTEEFETGEQYGIAVGTGNNALRSKVNEVLAAAKEDGRYDEIYEKWFNRKPDSQ</sequence>
<evidence type="ECO:0000256" key="1">
    <source>
        <dbReference type="ARBA" id="ARBA00004196"/>
    </source>
</evidence>
<dbReference type="PANTHER" id="PTHR35936">
    <property type="entry name" value="MEMBRANE-BOUND LYTIC MUREIN TRANSGLYCOSYLASE F"/>
    <property type="match status" value="1"/>
</dbReference>
<dbReference type="AlphaFoldDB" id="A0A934V3T0"/>
<dbReference type="InterPro" id="IPR001638">
    <property type="entry name" value="Solute-binding_3/MltF_N"/>
</dbReference>